<dbReference type="InterPro" id="IPR007921">
    <property type="entry name" value="CHAP_dom"/>
</dbReference>
<accession>A0A6I4T1S1</accession>
<evidence type="ECO:0000256" key="1">
    <source>
        <dbReference type="SAM" id="SignalP"/>
    </source>
</evidence>
<dbReference type="InterPro" id="IPR038765">
    <property type="entry name" value="Papain-like_cys_pep_sf"/>
</dbReference>
<evidence type="ECO:0000313" key="3">
    <source>
        <dbReference type="EMBL" id="MXO64292.1"/>
    </source>
</evidence>
<dbReference type="SUPFAM" id="SSF54001">
    <property type="entry name" value="Cysteine proteinases"/>
    <property type="match status" value="1"/>
</dbReference>
<feature type="chain" id="PRO_5026360914" evidence="1">
    <location>
        <begin position="20"/>
        <end position="167"/>
    </location>
</feature>
<gene>
    <name evidence="3" type="ORF">GRI91_00760</name>
</gene>
<proteinExistence type="predicted"/>
<feature type="signal peptide" evidence="1">
    <location>
        <begin position="1"/>
        <end position="19"/>
    </location>
</feature>
<comment type="caution">
    <text evidence="3">The sequence shown here is derived from an EMBL/GenBank/DDBJ whole genome shotgun (WGS) entry which is preliminary data.</text>
</comment>
<dbReference type="AlphaFoldDB" id="A0A6I4T1S1"/>
<keyword evidence="4" id="KW-1185">Reference proteome</keyword>
<evidence type="ECO:0000259" key="2">
    <source>
        <dbReference type="PROSITE" id="PS50911"/>
    </source>
</evidence>
<reference evidence="3 4" key="1">
    <citation type="submission" date="2019-12" db="EMBL/GenBank/DDBJ databases">
        <title>Genomic-based taxomic classification of the family Erythrobacteraceae.</title>
        <authorList>
            <person name="Xu L."/>
        </authorList>
    </citation>
    <scope>NUCLEOTIDE SEQUENCE [LARGE SCALE GENOMIC DNA]</scope>
    <source>
        <strain evidence="3 4">LMG 29518</strain>
    </source>
</reference>
<dbReference type="OrthoDB" id="7279151at2"/>
<name>A0A6I4T1S1_9SPHN</name>
<evidence type="ECO:0000313" key="4">
    <source>
        <dbReference type="Proteomes" id="UP000438476"/>
    </source>
</evidence>
<organism evidence="3 4">
    <name type="scientific">Altericroceibacterium endophyticum</name>
    <dbReference type="NCBI Taxonomy" id="1808508"/>
    <lineage>
        <taxon>Bacteria</taxon>
        <taxon>Pseudomonadati</taxon>
        <taxon>Pseudomonadota</taxon>
        <taxon>Alphaproteobacteria</taxon>
        <taxon>Sphingomonadales</taxon>
        <taxon>Erythrobacteraceae</taxon>
        <taxon>Altericroceibacterium</taxon>
    </lineage>
</organism>
<keyword evidence="1" id="KW-0732">Signal</keyword>
<dbReference type="Proteomes" id="UP000438476">
    <property type="component" value="Unassembled WGS sequence"/>
</dbReference>
<dbReference type="PROSITE" id="PS50911">
    <property type="entry name" value="CHAP"/>
    <property type="match status" value="1"/>
</dbReference>
<dbReference type="Pfam" id="PF05257">
    <property type="entry name" value="CHAP"/>
    <property type="match status" value="1"/>
</dbReference>
<feature type="domain" description="Peptidase C51" evidence="2">
    <location>
        <begin position="1"/>
        <end position="120"/>
    </location>
</feature>
<dbReference type="EMBL" id="WTYT01000001">
    <property type="protein sequence ID" value="MXO64292.1"/>
    <property type="molecule type" value="Genomic_DNA"/>
</dbReference>
<dbReference type="Gene3D" id="3.90.1720.10">
    <property type="entry name" value="endopeptidase domain like (from Nostoc punctiforme)"/>
    <property type="match status" value="1"/>
</dbReference>
<sequence length="167" mass="17943">MSIAACMAFSGVIASPAAASPLQCVPYAREQSGISIHGNARTWWGKAEGKFQRGQEPEVGAVMAFAPTRAMPLGHVAVVRDILDERHVRIGHANWSSPGRIEENVLAEDVSEDGDWSEVRVWYGPSHALGARHNPLYGFIYNASPAENDDVATEIAASTESGRDDIG</sequence>
<protein>
    <submittedName>
        <fullName evidence="3">CHAP domain-containing protein</fullName>
    </submittedName>
</protein>